<dbReference type="EMBL" id="LT629750">
    <property type="protein sequence ID" value="SDS46171.1"/>
    <property type="molecule type" value="Genomic_DNA"/>
</dbReference>
<evidence type="ECO:0000313" key="2">
    <source>
        <dbReference type="EMBL" id="SDS46171.1"/>
    </source>
</evidence>
<evidence type="ECO:0000256" key="1">
    <source>
        <dbReference type="SAM" id="Phobius"/>
    </source>
</evidence>
<protein>
    <submittedName>
        <fullName evidence="2">Uncharacterized protein</fullName>
    </submittedName>
</protein>
<keyword evidence="1" id="KW-1133">Transmembrane helix</keyword>
<reference evidence="3" key="1">
    <citation type="submission" date="2016-10" db="EMBL/GenBank/DDBJ databases">
        <authorList>
            <person name="Varghese N."/>
            <person name="Submissions S."/>
        </authorList>
    </citation>
    <scope>NUCLEOTIDE SEQUENCE [LARGE SCALE GENOMIC DNA]</scope>
    <source>
        <strain evidence="3">GAS369</strain>
    </source>
</reference>
<name>A0A1H1SE16_9BRAD</name>
<dbReference type="Proteomes" id="UP000243904">
    <property type="component" value="Chromosome I"/>
</dbReference>
<dbReference type="RefSeq" id="WP_146687201.1">
    <property type="nucleotide sequence ID" value="NZ_LT629750.1"/>
</dbReference>
<dbReference type="AlphaFoldDB" id="A0A1H1SE16"/>
<sequence length="104" mass="10176">MDALIVLSTGEALAGALGGVAVGGMLQDSSFGKAVNAIVGLVGGVTIGYLLHTTFPEIASSVSNGSLGAILGEIIGALVGGGIAITICALVKDNVRGVRGDRLR</sequence>
<feature type="transmembrane region" description="Helical" evidence="1">
    <location>
        <begin position="67"/>
        <end position="91"/>
    </location>
</feature>
<keyword evidence="1" id="KW-0472">Membrane</keyword>
<keyword evidence="1" id="KW-0812">Transmembrane</keyword>
<proteinExistence type="predicted"/>
<feature type="transmembrane region" description="Helical" evidence="1">
    <location>
        <begin position="34"/>
        <end position="55"/>
    </location>
</feature>
<evidence type="ECO:0000313" key="3">
    <source>
        <dbReference type="Proteomes" id="UP000243904"/>
    </source>
</evidence>
<keyword evidence="3" id="KW-1185">Reference proteome</keyword>
<organism evidence="2 3">
    <name type="scientific">Bradyrhizobium canariense</name>
    <dbReference type="NCBI Taxonomy" id="255045"/>
    <lineage>
        <taxon>Bacteria</taxon>
        <taxon>Pseudomonadati</taxon>
        <taxon>Pseudomonadota</taxon>
        <taxon>Alphaproteobacteria</taxon>
        <taxon>Hyphomicrobiales</taxon>
        <taxon>Nitrobacteraceae</taxon>
        <taxon>Bradyrhizobium</taxon>
    </lineage>
</organism>
<gene>
    <name evidence="2" type="ORF">SAMN05444158_2128</name>
</gene>
<accession>A0A1H1SE16</accession>